<evidence type="ECO:0008006" key="4">
    <source>
        <dbReference type="Google" id="ProtNLM"/>
    </source>
</evidence>
<dbReference type="PANTHER" id="PTHR40630:SF1">
    <property type="entry name" value="DNA-BINDING PROTEIN"/>
    <property type="match status" value="1"/>
</dbReference>
<sequence>MKGNDEVIREFNDLVNMTASELEKWLKSSDSNSAGWPKDSEGGESVGHDSGRKIVEILKANPQKKPDKYDDDQVEHMRKVVSYWYVLSHLNF</sequence>
<dbReference type="Proteomes" id="UP000706124">
    <property type="component" value="Unassembled WGS sequence"/>
</dbReference>
<reference evidence="2 3" key="1">
    <citation type="journal article" date="2020" name="bioRxiv">
        <title>Whole genome comparisons of ergot fungi reveals the divergence and evolution of species within the genus Claviceps are the result of varying mechanisms driving genome evolution and host range expansion.</title>
        <authorList>
            <person name="Wyka S.A."/>
            <person name="Mondo S.J."/>
            <person name="Liu M."/>
            <person name="Dettman J."/>
            <person name="Nalam V."/>
            <person name="Broders K.D."/>
        </authorList>
    </citation>
    <scope>NUCLEOTIDE SEQUENCE [LARGE SCALE GENOMIC DNA]</scope>
    <source>
        <strain evidence="2 3">CCC 1485</strain>
    </source>
</reference>
<evidence type="ECO:0000256" key="1">
    <source>
        <dbReference type="SAM" id="MobiDB-lite"/>
    </source>
</evidence>
<accession>A0A9P7SHG6</accession>
<keyword evidence="3" id="KW-1185">Reference proteome</keyword>
<feature type="compositionally biased region" description="Basic and acidic residues" evidence="1">
    <location>
        <begin position="38"/>
        <end position="52"/>
    </location>
</feature>
<dbReference type="PANTHER" id="PTHR40630">
    <property type="entry name" value="POSSIBLE DNA-BINDING PROTEIN"/>
    <property type="match status" value="1"/>
</dbReference>
<dbReference type="OrthoDB" id="2131339at2759"/>
<dbReference type="AlphaFoldDB" id="A0A9P7SHG6"/>
<name>A0A9P7SHG6_9HYPO</name>
<evidence type="ECO:0000313" key="3">
    <source>
        <dbReference type="Proteomes" id="UP000706124"/>
    </source>
</evidence>
<organism evidence="2 3">
    <name type="scientific">Claviceps pazoutovae</name>
    <dbReference type="NCBI Taxonomy" id="1649127"/>
    <lineage>
        <taxon>Eukaryota</taxon>
        <taxon>Fungi</taxon>
        <taxon>Dikarya</taxon>
        <taxon>Ascomycota</taxon>
        <taxon>Pezizomycotina</taxon>
        <taxon>Sordariomycetes</taxon>
        <taxon>Hypocreomycetidae</taxon>
        <taxon>Hypocreales</taxon>
        <taxon>Clavicipitaceae</taxon>
        <taxon>Claviceps</taxon>
    </lineage>
</organism>
<evidence type="ECO:0000313" key="2">
    <source>
        <dbReference type="EMBL" id="KAG5940532.1"/>
    </source>
</evidence>
<feature type="region of interest" description="Disordered" evidence="1">
    <location>
        <begin position="28"/>
        <end position="52"/>
    </location>
</feature>
<dbReference type="InterPro" id="IPR021487">
    <property type="entry name" value="DUF3140"/>
</dbReference>
<dbReference type="Pfam" id="PF11338">
    <property type="entry name" value="DUF3140"/>
    <property type="match status" value="1"/>
</dbReference>
<protein>
    <recommendedName>
        <fullName evidence="4">DUF3140 domain-containing protein</fullName>
    </recommendedName>
</protein>
<proteinExistence type="predicted"/>
<gene>
    <name evidence="2" type="ORF">E4U60_000468</name>
</gene>
<comment type="caution">
    <text evidence="2">The sequence shown here is derived from an EMBL/GenBank/DDBJ whole genome shotgun (WGS) entry which is preliminary data.</text>
</comment>
<dbReference type="EMBL" id="SRPO01000112">
    <property type="protein sequence ID" value="KAG5940532.1"/>
    <property type="molecule type" value="Genomic_DNA"/>
</dbReference>